<dbReference type="PANTHER" id="PTHR37314:SF4">
    <property type="entry name" value="UPF0700 TRANSMEMBRANE PROTEIN YOAK"/>
    <property type="match status" value="1"/>
</dbReference>
<feature type="transmembrane region" description="Helical" evidence="1">
    <location>
        <begin position="180"/>
        <end position="200"/>
    </location>
</feature>
<dbReference type="InterPro" id="IPR010699">
    <property type="entry name" value="DUF1275"/>
</dbReference>
<dbReference type="AlphaFoldDB" id="A0A6B2JPI2"/>
<feature type="transmembrane region" description="Helical" evidence="1">
    <location>
        <begin position="206"/>
        <end position="225"/>
    </location>
</feature>
<evidence type="ECO:0000256" key="1">
    <source>
        <dbReference type="SAM" id="Phobius"/>
    </source>
</evidence>
<dbReference type="EMBL" id="JAAGAB010000001">
    <property type="protein sequence ID" value="NDU99854.1"/>
    <property type="molecule type" value="Genomic_DNA"/>
</dbReference>
<reference evidence="2 3" key="1">
    <citation type="submission" date="2020-02" db="EMBL/GenBank/DDBJ databases">
        <title>Pseudoroseicyclus tamarix, sp. nov., isolated from offshore sediment of a Tamarix chinensis forest.</title>
        <authorList>
            <person name="Gai Y."/>
        </authorList>
    </citation>
    <scope>NUCLEOTIDE SEQUENCE [LARGE SCALE GENOMIC DNA]</scope>
    <source>
        <strain evidence="2 3">CLL3-39</strain>
    </source>
</reference>
<comment type="caution">
    <text evidence="2">The sequence shown here is derived from an EMBL/GenBank/DDBJ whole genome shotgun (WGS) entry which is preliminary data.</text>
</comment>
<feature type="transmembrane region" description="Helical" evidence="1">
    <location>
        <begin position="17"/>
        <end position="41"/>
    </location>
</feature>
<dbReference type="Pfam" id="PF06912">
    <property type="entry name" value="DUF1275"/>
    <property type="match status" value="1"/>
</dbReference>
<organism evidence="2 3">
    <name type="scientific">Pseudoroseicyclus tamaricis</name>
    <dbReference type="NCBI Taxonomy" id="2705421"/>
    <lineage>
        <taxon>Bacteria</taxon>
        <taxon>Pseudomonadati</taxon>
        <taxon>Pseudomonadota</taxon>
        <taxon>Alphaproteobacteria</taxon>
        <taxon>Rhodobacterales</taxon>
        <taxon>Paracoccaceae</taxon>
        <taxon>Pseudoroseicyclus</taxon>
    </lineage>
</organism>
<dbReference type="RefSeq" id="WP_163889679.1">
    <property type="nucleotide sequence ID" value="NZ_JAAFYS010000001.1"/>
</dbReference>
<keyword evidence="1" id="KW-0812">Transmembrane</keyword>
<keyword evidence="1" id="KW-1133">Transmembrane helix</keyword>
<name>A0A6B2JPI2_9RHOB</name>
<sequence>MLIHVGGERTVAIDLRLAAWLALAAGAINAAGFRSLGYFSANMTGNVSTLSDMIALGTWRPALLVAALLAAFILGAFVSTLLIEAGRRRRILGIYAFSILLEALLLLALALLDIALPPQIGRWTMLLGLSLLMGLQNAATTHISDARVRSTHVSGVATDIGIALALLTGRADSAQVRPRLKLHGATLGAFLLGGVAGVWGYERAGALVFVAVALLLLALALPQLGRARAAG</sequence>
<dbReference type="Proteomes" id="UP000474757">
    <property type="component" value="Unassembled WGS sequence"/>
</dbReference>
<protein>
    <submittedName>
        <fullName evidence="2">DUF1275 domain-containing protein</fullName>
    </submittedName>
</protein>
<accession>A0A6B2JPI2</accession>
<proteinExistence type="predicted"/>
<evidence type="ECO:0000313" key="3">
    <source>
        <dbReference type="Proteomes" id="UP000474757"/>
    </source>
</evidence>
<feature type="transmembrane region" description="Helical" evidence="1">
    <location>
        <begin position="61"/>
        <end position="82"/>
    </location>
</feature>
<feature type="transmembrane region" description="Helical" evidence="1">
    <location>
        <begin position="120"/>
        <end position="139"/>
    </location>
</feature>
<evidence type="ECO:0000313" key="2">
    <source>
        <dbReference type="EMBL" id="NDU99854.1"/>
    </source>
</evidence>
<keyword evidence="3" id="KW-1185">Reference proteome</keyword>
<keyword evidence="1" id="KW-0472">Membrane</keyword>
<dbReference type="PANTHER" id="PTHR37314">
    <property type="entry name" value="SLR0142 PROTEIN"/>
    <property type="match status" value="1"/>
</dbReference>
<feature type="transmembrane region" description="Helical" evidence="1">
    <location>
        <begin position="94"/>
        <end position="114"/>
    </location>
</feature>
<gene>
    <name evidence="2" type="ORF">GZA08_02570</name>
</gene>